<accession>A7T4K4</accession>
<dbReference type="HOGENOM" id="CLU_623460_0_0_1"/>
<organism evidence="4 5">
    <name type="scientific">Nematostella vectensis</name>
    <name type="common">Starlet sea anemone</name>
    <dbReference type="NCBI Taxonomy" id="45351"/>
    <lineage>
        <taxon>Eukaryota</taxon>
        <taxon>Metazoa</taxon>
        <taxon>Cnidaria</taxon>
        <taxon>Anthozoa</taxon>
        <taxon>Hexacorallia</taxon>
        <taxon>Actiniaria</taxon>
        <taxon>Edwardsiidae</taxon>
        <taxon>Nematostella</taxon>
    </lineage>
</organism>
<dbReference type="InterPro" id="IPR029071">
    <property type="entry name" value="Ubiquitin-like_domsf"/>
</dbReference>
<dbReference type="PANTHER" id="PTHR46467">
    <property type="entry name" value="TETHER CONTAINING UBX DOMAIN FOR GLUT4"/>
    <property type="match status" value="1"/>
</dbReference>
<feature type="coiled-coil region" evidence="1">
    <location>
        <begin position="337"/>
        <end position="385"/>
    </location>
</feature>
<dbReference type="AlphaFoldDB" id="A7T4K4"/>
<dbReference type="SUPFAM" id="SSF54236">
    <property type="entry name" value="Ubiquitin-like"/>
    <property type="match status" value="1"/>
</dbReference>
<feature type="non-terminal residue" evidence="4">
    <location>
        <position position="1"/>
    </location>
</feature>
<keyword evidence="1" id="KW-0175">Coiled coil</keyword>
<dbReference type="Pfam" id="PF11470">
    <property type="entry name" value="TUG-UBL1"/>
    <property type="match status" value="1"/>
</dbReference>
<dbReference type="Gene3D" id="3.10.20.90">
    <property type="entry name" value="Phosphatidylinositol 3-kinase Catalytic Subunit, Chain A, domain 1"/>
    <property type="match status" value="1"/>
</dbReference>
<dbReference type="GO" id="GO:0042593">
    <property type="term" value="P:glucose homeostasis"/>
    <property type="evidence" value="ECO:0000318"/>
    <property type="project" value="GO_Central"/>
</dbReference>
<evidence type="ECO:0000313" key="5">
    <source>
        <dbReference type="Proteomes" id="UP000001593"/>
    </source>
</evidence>
<dbReference type="GO" id="GO:0005634">
    <property type="term" value="C:nucleus"/>
    <property type="evidence" value="ECO:0000318"/>
    <property type="project" value="GO_Central"/>
</dbReference>
<dbReference type="eggNOG" id="KOG2699">
    <property type="taxonomic scope" value="Eukaryota"/>
</dbReference>
<evidence type="ECO:0000313" key="4">
    <source>
        <dbReference type="EMBL" id="EDO29109.1"/>
    </source>
</evidence>
<keyword evidence="5" id="KW-1185">Reference proteome</keyword>
<feature type="compositionally biased region" description="Polar residues" evidence="2">
    <location>
        <begin position="209"/>
        <end position="226"/>
    </location>
</feature>
<proteinExistence type="predicted"/>
<protein>
    <recommendedName>
        <fullName evidence="3">TUG ubiquitin-like domain-containing protein</fullName>
    </recommendedName>
</protein>
<dbReference type="STRING" id="45351.A7T4K4"/>
<dbReference type="CDD" id="cd16105">
    <property type="entry name" value="Ubl_ASPSCR1_like"/>
    <property type="match status" value="1"/>
</dbReference>
<feature type="domain" description="TUG ubiquitin-like" evidence="3">
    <location>
        <begin position="1"/>
        <end position="44"/>
    </location>
</feature>
<evidence type="ECO:0000256" key="2">
    <source>
        <dbReference type="SAM" id="MobiDB-lite"/>
    </source>
</evidence>
<dbReference type="InParanoid" id="A7T4K4"/>
<evidence type="ECO:0000259" key="3">
    <source>
        <dbReference type="Pfam" id="PF11470"/>
    </source>
</evidence>
<dbReference type="EMBL" id="DS470895">
    <property type="protein sequence ID" value="EDO29109.1"/>
    <property type="molecule type" value="Genomic_DNA"/>
</dbReference>
<dbReference type="Proteomes" id="UP000001593">
    <property type="component" value="Unassembled WGS sequence"/>
</dbReference>
<gene>
    <name evidence="4" type="ORF">NEMVEDRAFT_v1g222248</name>
</gene>
<sequence>ILEEVCKKQGYTSQDYAIKHQRKIVDETLPVRYSGLSNNAHLELVPHTKTSTTGACCTVGLQLASGDRLVKEFPPTHSLWDVISHWDTDDESVTEERKQLLSTPCDRVPLVFSETAVSDTGKSEQDDDLPDSFFEVTVDDLRKMLQDLHSERIGLVGYDLVGYVLLVSMLTEFVKSCLADPSTPFYLFTAFEAEQAVFTINGSMTSANESANQTNISNGNTTLTNKSQHEAKSSLPSASQPVRQTKDRAQGAPKWFKGTVIVYKGLLGNFQYDVAVLKITQKTLGTRMDHPHHPYTSPLTGIPSSHWMCSYIAGLTVSELVNKTVTMCDTCEADRSNDDLHLKKKKLEIELAEQKEILNNMKKTEADLDREIELLKQELEEAKTKPATAETACQASVEVTNSEVQTICASTNECETQTEVTNTIKVTQETQTDPLPMVSA</sequence>
<dbReference type="PANTHER" id="PTHR46467:SF1">
    <property type="entry name" value="TETHER CONTAINING UBX DOMAIN FOR GLUT4"/>
    <property type="match status" value="1"/>
</dbReference>
<feature type="compositionally biased region" description="Polar residues" evidence="2">
    <location>
        <begin position="234"/>
        <end position="243"/>
    </location>
</feature>
<dbReference type="InterPro" id="IPR021569">
    <property type="entry name" value="TUG-UBL1"/>
</dbReference>
<reference evidence="4 5" key="1">
    <citation type="journal article" date="2007" name="Science">
        <title>Sea anemone genome reveals ancestral eumetazoan gene repertoire and genomic organization.</title>
        <authorList>
            <person name="Putnam N.H."/>
            <person name="Srivastava M."/>
            <person name="Hellsten U."/>
            <person name="Dirks B."/>
            <person name="Chapman J."/>
            <person name="Salamov A."/>
            <person name="Terry A."/>
            <person name="Shapiro H."/>
            <person name="Lindquist E."/>
            <person name="Kapitonov V.V."/>
            <person name="Jurka J."/>
            <person name="Genikhovich G."/>
            <person name="Grigoriev I.V."/>
            <person name="Lucas S.M."/>
            <person name="Steele R.E."/>
            <person name="Finnerty J.R."/>
            <person name="Technau U."/>
            <person name="Martindale M.Q."/>
            <person name="Rokhsar D.S."/>
        </authorList>
    </citation>
    <scope>NUCLEOTIDE SEQUENCE [LARGE SCALE GENOMIC DNA]</scope>
    <source>
        <strain evidence="5">CH2 X CH6</strain>
    </source>
</reference>
<feature type="region of interest" description="Disordered" evidence="2">
    <location>
        <begin position="209"/>
        <end position="250"/>
    </location>
</feature>
<dbReference type="GO" id="GO:0005737">
    <property type="term" value="C:cytoplasm"/>
    <property type="evidence" value="ECO:0000318"/>
    <property type="project" value="GO_Central"/>
</dbReference>
<evidence type="ECO:0000256" key="1">
    <source>
        <dbReference type="SAM" id="Coils"/>
    </source>
</evidence>
<dbReference type="GO" id="GO:0012506">
    <property type="term" value="C:vesicle membrane"/>
    <property type="evidence" value="ECO:0000318"/>
    <property type="project" value="GO_Central"/>
</dbReference>
<name>A7T4K4_NEMVE</name>
<dbReference type="GO" id="GO:0006886">
    <property type="term" value="P:intracellular protein transport"/>
    <property type="evidence" value="ECO:0000318"/>
    <property type="project" value="GO_Central"/>
</dbReference>